<evidence type="ECO:0000256" key="1">
    <source>
        <dbReference type="SAM" id="MobiDB-lite"/>
    </source>
</evidence>
<dbReference type="Proteomes" id="UP000637720">
    <property type="component" value="Unassembled WGS sequence"/>
</dbReference>
<reference evidence="2" key="1">
    <citation type="journal article" date="2014" name="Int. J. Syst. Evol. Microbiol.">
        <title>Complete genome sequence of Corynebacterium casei LMG S-19264T (=DSM 44701T), isolated from a smear-ripened cheese.</title>
        <authorList>
            <consortium name="US DOE Joint Genome Institute (JGI-PGF)"/>
            <person name="Walter F."/>
            <person name="Albersmeier A."/>
            <person name="Kalinowski J."/>
            <person name="Ruckert C."/>
        </authorList>
    </citation>
    <scope>NUCLEOTIDE SEQUENCE</scope>
    <source>
        <strain evidence="2">JCM 14719</strain>
    </source>
</reference>
<dbReference type="RefSeq" id="WP_054672109.1">
    <property type="nucleotide sequence ID" value="NZ_BMOF01000058.1"/>
</dbReference>
<dbReference type="InterPro" id="IPR010985">
    <property type="entry name" value="Ribbon_hlx_hlx"/>
</dbReference>
<proteinExistence type="predicted"/>
<dbReference type="AlphaFoldDB" id="A0A8J3FFW8"/>
<dbReference type="EMBL" id="BMOF01000058">
    <property type="protein sequence ID" value="GGK06882.1"/>
    <property type="molecule type" value="Genomic_DNA"/>
</dbReference>
<dbReference type="SUPFAM" id="SSF47598">
    <property type="entry name" value="Ribbon-helix-helix"/>
    <property type="match status" value="1"/>
</dbReference>
<accession>A0A8J3FFW8</accession>
<gene>
    <name evidence="2" type="ORF">GCM10007043_21230</name>
</gene>
<feature type="region of interest" description="Disordered" evidence="1">
    <location>
        <begin position="46"/>
        <end position="70"/>
    </location>
</feature>
<reference evidence="2" key="2">
    <citation type="submission" date="2020-09" db="EMBL/GenBank/DDBJ databases">
        <authorList>
            <person name="Sun Q."/>
            <person name="Ohkuma M."/>
        </authorList>
    </citation>
    <scope>NUCLEOTIDE SEQUENCE</scope>
    <source>
        <strain evidence="2">JCM 14719</strain>
    </source>
</reference>
<sequence length="70" mass="7621">MAPKKPFLLRLDPQLYDVLARWAADEFRSVNGHIEYLLREAARRAGRWPKGGTGSSPAGRTAPNAADGDG</sequence>
<organism evidence="2 3">
    <name type="scientific">Calditerricola satsumensis</name>
    <dbReference type="NCBI Taxonomy" id="373054"/>
    <lineage>
        <taxon>Bacteria</taxon>
        <taxon>Bacillati</taxon>
        <taxon>Bacillota</taxon>
        <taxon>Bacilli</taxon>
        <taxon>Bacillales</taxon>
        <taxon>Bacillaceae</taxon>
        <taxon>Calditerricola</taxon>
    </lineage>
</organism>
<evidence type="ECO:0000313" key="3">
    <source>
        <dbReference type="Proteomes" id="UP000637720"/>
    </source>
</evidence>
<dbReference type="Gene3D" id="1.10.1220.10">
    <property type="entry name" value="Met repressor-like"/>
    <property type="match status" value="1"/>
</dbReference>
<name>A0A8J3FFW8_9BACI</name>
<evidence type="ECO:0000313" key="2">
    <source>
        <dbReference type="EMBL" id="GGK06882.1"/>
    </source>
</evidence>
<comment type="caution">
    <text evidence="2">The sequence shown here is derived from an EMBL/GenBank/DDBJ whole genome shotgun (WGS) entry which is preliminary data.</text>
</comment>
<evidence type="ECO:0008006" key="4">
    <source>
        <dbReference type="Google" id="ProtNLM"/>
    </source>
</evidence>
<dbReference type="GO" id="GO:0006355">
    <property type="term" value="P:regulation of DNA-templated transcription"/>
    <property type="evidence" value="ECO:0007669"/>
    <property type="project" value="InterPro"/>
</dbReference>
<protein>
    <recommendedName>
        <fullName evidence="4">Toxin-antitoxin system HicB family antitoxin</fullName>
    </recommendedName>
</protein>
<dbReference type="InterPro" id="IPR013321">
    <property type="entry name" value="Arc_rbn_hlx_hlx"/>
</dbReference>
<keyword evidence="3" id="KW-1185">Reference proteome</keyword>